<dbReference type="EMBL" id="JAYMYQ010000004">
    <property type="protein sequence ID" value="KAK7338234.1"/>
    <property type="molecule type" value="Genomic_DNA"/>
</dbReference>
<accession>A0AAN9LLJ5</accession>
<keyword evidence="2" id="KW-1185">Reference proteome</keyword>
<organism evidence="1 2">
    <name type="scientific">Canavalia gladiata</name>
    <name type="common">Sword bean</name>
    <name type="synonym">Dolichos gladiatus</name>
    <dbReference type="NCBI Taxonomy" id="3824"/>
    <lineage>
        <taxon>Eukaryota</taxon>
        <taxon>Viridiplantae</taxon>
        <taxon>Streptophyta</taxon>
        <taxon>Embryophyta</taxon>
        <taxon>Tracheophyta</taxon>
        <taxon>Spermatophyta</taxon>
        <taxon>Magnoliopsida</taxon>
        <taxon>eudicotyledons</taxon>
        <taxon>Gunneridae</taxon>
        <taxon>Pentapetalae</taxon>
        <taxon>rosids</taxon>
        <taxon>fabids</taxon>
        <taxon>Fabales</taxon>
        <taxon>Fabaceae</taxon>
        <taxon>Papilionoideae</taxon>
        <taxon>50 kb inversion clade</taxon>
        <taxon>NPAAA clade</taxon>
        <taxon>indigoferoid/millettioid clade</taxon>
        <taxon>Phaseoleae</taxon>
        <taxon>Canavalia</taxon>
    </lineage>
</organism>
<gene>
    <name evidence="1" type="ORF">VNO77_18837</name>
</gene>
<name>A0AAN9LLJ5_CANGL</name>
<comment type="caution">
    <text evidence="1">The sequence shown here is derived from an EMBL/GenBank/DDBJ whole genome shotgun (WGS) entry which is preliminary data.</text>
</comment>
<dbReference type="Proteomes" id="UP001367508">
    <property type="component" value="Unassembled WGS sequence"/>
</dbReference>
<dbReference type="AlphaFoldDB" id="A0AAN9LLJ5"/>
<proteinExistence type="predicted"/>
<evidence type="ECO:0000313" key="2">
    <source>
        <dbReference type="Proteomes" id="UP001367508"/>
    </source>
</evidence>
<protein>
    <submittedName>
        <fullName evidence="1">Uncharacterized protein</fullName>
    </submittedName>
</protein>
<reference evidence="1 2" key="1">
    <citation type="submission" date="2024-01" db="EMBL/GenBank/DDBJ databases">
        <title>The genomes of 5 underutilized Papilionoideae crops provide insights into root nodulation and disease resistanc.</title>
        <authorList>
            <person name="Jiang F."/>
        </authorList>
    </citation>
    <scope>NUCLEOTIDE SEQUENCE [LARGE SCALE GENOMIC DNA]</scope>
    <source>
        <strain evidence="1">LVBAO_FW01</strain>
        <tissue evidence="1">Leaves</tissue>
    </source>
</reference>
<evidence type="ECO:0000313" key="1">
    <source>
        <dbReference type="EMBL" id="KAK7338234.1"/>
    </source>
</evidence>
<sequence>MDDGTLIVLDESLLEQFWGLDLRSKKESGRERLEEKGKKFRIWKWRSSSPILIPFFFASRKLDAEETRNSCSRNQFHTNRFQLQLKDSTFLEVSSIQMLPIRLLLAFIDIEMITQKVCLVRMVIKRIGSAELVLEKVILIHLFANPIEIKAKLAAQLNGMLVAPKMRGSNLFFGWGFSLDLRGAFFSSGRNSQARRKREEARCLWLAGESWSLSYNSVGSY</sequence>